<proteinExistence type="inferred from homology"/>
<dbReference type="InterPro" id="IPR050683">
    <property type="entry name" value="Bact_Polysacc_Export_ATP-bd"/>
</dbReference>
<keyword evidence="7" id="KW-1185">Reference proteome</keyword>
<keyword evidence="3" id="KW-0547">Nucleotide-binding</keyword>
<dbReference type="SUPFAM" id="SSF52540">
    <property type="entry name" value="P-loop containing nucleoside triphosphate hydrolases"/>
    <property type="match status" value="1"/>
</dbReference>
<sequence length="417" mass="45734">MTDYAIKVEGLSKRYRIADTQEKKSYRSLREDLVEGAQNIFRGASKRHDFWALKDVSFEVKPGEVVGVIGRNGAGKSTLLKILSRITDPTEGRVHLKGRVGSLLEVGTGFHPELTGRENIYLSGTVLGMTRAEIKRKFDEIVDFAGIEEFLDTPVKRYSSGMSVRLGFAVAAHLEPEILIIDEVLAVGDAEFQKRCLGKMGEVAESGRTVFFVSHNMGAVTRLCASAILIAAGQVVTLGPTSQVVNQYASSGRHEELSMSLVDAKRFRFSNFKFANVRISSSQQGDRASLSCSRPARFELDLVSNDQMPKRNVRVTIQVSDQSGSPVAVLDTKIACENFLELTPPCTVCCDAQSLNFTPGNYIASLYLVVNGIQSDVMLDAFSFTVEADAFFPSGLLPDRTKHGPVLISQNWHVIGK</sequence>
<dbReference type="CDD" id="cd03220">
    <property type="entry name" value="ABC_KpsT_Wzt"/>
    <property type="match status" value="1"/>
</dbReference>
<keyword evidence="4 6" id="KW-0067">ATP-binding</keyword>
<dbReference type="GO" id="GO:0005524">
    <property type="term" value="F:ATP binding"/>
    <property type="evidence" value="ECO:0007669"/>
    <property type="project" value="UniProtKB-KW"/>
</dbReference>
<dbReference type="InterPro" id="IPR015860">
    <property type="entry name" value="ABC_transpr_TagH-like"/>
</dbReference>
<evidence type="ECO:0000256" key="2">
    <source>
        <dbReference type="ARBA" id="ARBA00022448"/>
    </source>
</evidence>
<comment type="similarity">
    <text evidence="1">Belongs to the ABC transporter superfamily.</text>
</comment>
<evidence type="ECO:0000313" key="6">
    <source>
        <dbReference type="EMBL" id="QDT35774.1"/>
    </source>
</evidence>
<dbReference type="GO" id="GO:0016020">
    <property type="term" value="C:membrane"/>
    <property type="evidence" value="ECO:0007669"/>
    <property type="project" value="InterPro"/>
</dbReference>
<name>A0A517QVZ9_9PLAN</name>
<dbReference type="Pfam" id="PF00005">
    <property type="entry name" value="ABC_tran"/>
    <property type="match status" value="1"/>
</dbReference>
<dbReference type="EMBL" id="CP036268">
    <property type="protein sequence ID" value="QDT35774.1"/>
    <property type="molecule type" value="Genomic_DNA"/>
</dbReference>
<evidence type="ECO:0000259" key="5">
    <source>
        <dbReference type="PROSITE" id="PS50893"/>
    </source>
</evidence>
<dbReference type="Gene3D" id="3.40.50.300">
    <property type="entry name" value="P-loop containing nucleotide triphosphate hydrolases"/>
    <property type="match status" value="1"/>
</dbReference>
<dbReference type="InterPro" id="IPR003593">
    <property type="entry name" value="AAA+_ATPase"/>
</dbReference>
<feature type="domain" description="ABC transporter" evidence="5">
    <location>
        <begin position="35"/>
        <end position="257"/>
    </location>
</feature>
<keyword evidence="2" id="KW-0813">Transport</keyword>
<gene>
    <name evidence="6" type="primary">tagH_1</name>
    <name evidence="6" type="ORF">Pan189_01270</name>
</gene>
<evidence type="ECO:0000256" key="1">
    <source>
        <dbReference type="ARBA" id="ARBA00005417"/>
    </source>
</evidence>
<accession>A0A517QVZ9</accession>
<dbReference type="PANTHER" id="PTHR46743:SF2">
    <property type="entry name" value="TEICHOIC ACIDS EXPORT ATP-BINDING PROTEIN TAGH"/>
    <property type="match status" value="1"/>
</dbReference>
<dbReference type="GO" id="GO:0140359">
    <property type="term" value="F:ABC-type transporter activity"/>
    <property type="evidence" value="ECO:0007669"/>
    <property type="project" value="InterPro"/>
</dbReference>
<dbReference type="AlphaFoldDB" id="A0A517QVZ9"/>
<dbReference type="SMART" id="SM00382">
    <property type="entry name" value="AAA"/>
    <property type="match status" value="1"/>
</dbReference>
<evidence type="ECO:0000313" key="7">
    <source>
        <dbReference type="Proteomes" id="UP000317318"/>
    </source>
</evidence>
<dbReference type="RefSeq" id="WP_145362043.1">
    <property type="nucleotide sequence ID" value="NZ_CP036268.1"/>
</dbReference>
<dbReference type="PROSITE" id="PS00211">
    <property type="entry name" value="ABC_TRANSPORTER_1"/>
    <property type="match status" value="1"/>
</dbReference>
<protein>
    <submittedName>
        <fullName evidence="6">Teichoic acids export ATP-binding protein TagH</fullName>
    </submittedName>
</protein>
<reference evidence="6 7" key="1">
    <citation type="submission" date="2019-02" db="EMBL/GenBank/DDBJ databases">
        <title>Deep-cultivation of Planctomycetes and their phenomic and genomic characterization uncovers novel biology.</title>
        <authorList>
            <person name="Wiegand S."/>
            <person name="Jogler M."/>
            <person name="Boedeker C."/>
            <person name="Pinto D."/>
            <person name="Vollmers J."/>
            <person name="Rivas-Marin E."/>
            <person name="Kohn T."/>
            <person name="Peeters S.H."/>
            <person name="Heuer A."/>
            <person name="Rast P."/>
            <person name="Oberbeckmann S."/>
            <person name="Bunk B."/>
            <person name="Jeske O."/>
            <person name="Meyerdierks A."/>
            <person name="Storesund J.E."/>
            <person name="Kallscheuer N."/>
            <person name="Luecker S."/>
            <person name="Lage O.M."/>
            <person name="Pohl T."/>
            <person name="Merkel B.J."/>
            <person name="Hornburger P."/>
            <person name="Mueller R.-W."/>
            <person name="Bruemmer F."/>
            <person name="Labrenz M."/>
            <person name="Spormann A.M."/>
            <person name="Op den Camp H."/>
            <person name="Overmann J."/>
            <person name="Amann R."/>
            <person name="Jetten M.S.M."/>
            <person name="Mascher T."/>
            <person name="Medema M.H."/>
            <person name="Devos D.P."/>
            <person name="Kaster A.-K."/>
            <person name="Ovreas L."/>
            <person name="Rohde M."/>
            <person name="Galperin M.Y."/>
            <person name="Jogler C."/>
        </authorList>
    </citation>
    <scope>NUCLEOTIDE SEQUENCE [LARGE SCALE GENOMIC DNA]</scope>
    <source>
        <strain evidence="6 7">Pan189</strain>
    </source>
</reference>
<dbReference type="InterPro" id="IPR027417">
    <property type="entry name" value="P-loop_NTPase"/>
</dbReference>
<dbReference type="GO" id="GO:0016887">
    <property type="term" value="F:ATP hydrolysis activity"/>
    <property type="evidence" value="ECO:0007669"/>
    <property type="project" value="InterPro"/>
</dbReference>
<evidence type="ECO:0000256" key="3">
    <source>
        <dbReference type="ARBA" id="ARBA00022741"/>
    </source>
</evidence>
<organism evidence="6 7">
    <name type="scientific">Stratiformator vulcanicus</name>
    <dbReference type="NCBI Taxonomy" id="2527980"/>
    <lineage>
        <taxon>Bacteria</taxon>
        <taxon>Pseudomonadati</taxon>
        <taxon>Planctomycetota</taxon>
        <taxon>Planctomycetia</taxon>
        <taxon>Planctomycetales</taxon>
        <taxon>Planctomycetaceae</taxon>
        <taxon>Stratiformator</taxon>
    </lineage>
</organism>
<dbReference type="InterPro" id="IPR017871">
    <property type="entry name" value="ABC_transporter-like_CS"/>
</dbReference>
<dbReference type="PROSITE" id="PS50893">
    <property type="entry name" value="ABC_TRANSPORTER_2"/>
    <property type="match status" value="1"/>
</dbReference>
<dbReference type="Proteomes" id="UP000317318">
    <property type="component" value="Chromosome"/>
</dbReference>
<dbReference type="OrthoDB" id="9778870at2"/>
<dbReference type="PANTHER" id="PTHR46743">
    <property type="entry name" value="TEICHOIC ACIDS EXPORT ATP-BINDING PROTEIN TAGH"/>
    <property type="match status" value="1"/>
</dbReference>
<dbReference type="Gene3D" id="2.70.50.60">
    <property type="entry name" value="abc- transporter (atp binding component) like domain"/>
    <property type="match status" value="1"/>
</dbReference>
<dbReference type="InterPro" id="IPR003439">
    <property type="entry name" value="ABC_transporter-like_ATP-bd"/>
</dbReference>
<evidence type="ECO:0000256" key="4">
    <source>
        <dbReference type="ARBA" id="ARBA00022840"/>
    </source>
</evidence>
<dbReference type="KEGG" id="svp:Pan189_01270"/>